<evidence type="ECO:0000313" key="3">
    <source>
        <dbReference type="Proteomes" id="UP000242715"/>
    </source>
</evidence>
<dbReference type="PANTHER" id="PTHR33640:SF34">
    <property type="entry name" value="PROTEIN, PUTATIVE-RELATED"/>
    <property type="match status" value="1"/>
</dbReference>
<dbReference type="EMBL" id="DF973572">
    <property type="protein sequence ID" value="GAU34953.1"/>
    <property type="molecule type" value="Genomic_DNA"/>
</dbReference>
<dbReference type="Proteomes" id="UP000242715">
    <property type="component" value="Unassembled WGS sequence"/>
</dbReference>
<dbReference type="PANTHER" id="PTHR33640">
    <property type="entry name" value="TRANSMEMBRANE PROTEIN"/>
    <property type="match status" value="1"/>
</dbReference>
<feature type="transmembrane region" description="Helical" evidence="1">
    <location>
        <begin position="61"/>
        <end position="84"/>
    </location>
</feature>
<dbReference type="AlphaFoldDB" id="A0A2Z6MYI6"/>
<keyword evidence="3" id="KW-1185">Reference proteome</keyword>
<sequence length="271" mass="31659">MASLQHKNVKSNKTNAIKSFYTNFEYIFHFFYVFATLYLFWHSSFFSIVLRSFSHLYPLSISLFSNSFFAFLLLNAIILFLFILSNQNSDVSSDTYNQCLKITASPELVTGDANSQYYKLTASELVTNPVISSPELVTDLVVFPREKQQDSVEETVRAVTETTTTTCCTTVTKNGENKVSEEKCYRRVQSECYERRIAVADQRRDLKRFNTCLKEKEPERKVCYVEELSKEEFNRTVEDFIAKHKRMQREEQLRSEEKLRSQKTEYLALAL</sequence>
<dbReference type="OrthoDB" id="1082160at2759"/>
<keyword evidence="1" id="KW-1133">Transmembrane helix</keyword>
<gene>
    <name evidence="2" type="ORF">TSUD_312840</name>
</gene>
<accession>A0A2Z6MYI6</accession>
<evidence type="ECO:0008006" key="4">
    <source>
        <dbReference type="Google" id="ProtNLM"/>
    </source>
</evidence>
<keyword evidence="1" id="KW-0472">Membrane</keyword>
<protein>
    <recommendedName>
        <fullName evidence="4">DUF4408 domain-containing protein</fullName>
    </recommendedName>
</protein>
<reference evidence="3" key="1">
    <citation type="journal article" date="2017" name="Front. Plant Sci.">
        <title>Climate Clever Clovers: New Paradigm to Reduce the Environmental Footprint of Ruminants by Breeding Low Methanogenic Forages Utilizing Haplotype Variation.</title>
        <authorList>
            <person name="Kaur P."/>
            <person name="Appels R."/>
            <person name="Bayer P.E."/>
            <person name="Keeble-Gagnere G."/>
            <person name="Wang J."/>
            <person name="Hirakawa H."/>
            <person name="Shirasawa K."/>
            <person name="Vercoe P."/>
            <person name="Stefanova K."/>
            <person name="Durmic Z."/>
            <person name="Nichols P."/>
            <person name="Revell C."/>
            <person name="Isobe S.N."/>
            <person name="Edwards D."/>
            <person name="Erskine W."/>
        </authorList>
    </citation>
    <scope>NUCLEOTIDE SEQUENCE [LARGE SCALE GENOMIC DNA]</scope>
    <source>
        <strain evidence="3">cv. Daliak</strain>
    </source>
</reference>
<proteinExistence type="predicted"/>
<name>A0A2Z6MYI6_TRISU</name>
<evidence type="ECO:0000313" key="2">
    <source>
        <dbReference type="EMBL" id="GAU34953.1"/>
    </source>
</evidence>
<keyword evidence="1" id="KW-0812">Transmembrane</keyword>
<evidence type="ECO:0000256" key="1">
    <source>
        <dbReference type="SAM" id="Phobius"/>
    </source>
</evidence>
<organism evidence="2 3">
    <name type="scientific">Trifolium subterraneum</name>
    <name type="common">Subterranean clover</name>
    <dbReference type="NCBI Taxonomy" id="3900"/>
    <lineage>
        <taxon>Eukaryota</taxon>
        <taxon>Viridiplantae</taxon>
        <taxon>Streptophyta</taxon>
        <taxon>Embryophyta</taxon>
        <taxon>Tracheophyta</taxon>
        <taxon>Spermatophyta</taxon>
        <taxon>Magnoliopsida</taxon>
        <taxon>eudicotyledons</taxon>
        <taxon>Gunneridae</taxon>
        <taxon>Pentapetalae</taxon>
        <taxon>rosids</taxon>
        <taxon>fabids</taxon>
        <taxon>Fabales</taxon>
        <taxon>Fabaceae</taxon>
        <taxon>Papilionoideae</taxon>
        <taxon>50 kb inversion clade</taxon>
        <taxon>NPAAA clade</taxon>
        <taxon>Hologalegina</taxon>
        <taxon>IRL clade</taxon>
        <taxon>Trifolieae</taxon>
        <taxon>Trifolium</taxon>
    </lineage>
</organism>
<feature type="transmembrane region" description="Helical" evidence="1">
    <location>
        <begin position="20"/>
        <end position="41"/>
    </location>
</feature>